<organism evidence="4">
    <name type="scientific">Absidia glauca</name>
    <name type="common">Pin mould</name>
    <dbReference type="NCBI Taxonomy" id="4829"/>
    <lineage>
        <taxon>Eukaryota</taxon>
        <taxon>Fungi</taxon>
        <taxon>Fungi incertae sedis</taxon>
        <taxon>Mucoromycota</taxon>
        <taxon>Mucoromycotina</taxon>
        <taxon>Mucoromycetes</taxon>
        <taxon>Mucorales</taxon>
        <taxon>Cunninghamellaceae</taxon>
        <taxon>Absidia</taxon>
    </lineage>
</organism>
<keyword evidence="1" id="KW-0694">RNA-binding</keyword>
<evidence type="ECO:0000256" key="1">
    <source>
        <dbReference type="PROSITE-ProRule" id="PRU00117"/>
    </source>
</evidence>
<dbReference type="PANTHER" id="PTHR13360:SF1">
    <property type="entry name" value="ACTIVATING SIGNAL COINTEGRATOR 1 COMPLEX SUBUNIT 1"/>
    <property type="match status" value="1"/>
</dbReference>
<dbReference type="InterPro" id="IPR009210">
    <property type="entry name" value="ASCC1"/>
</dbReference>
<protein>
    <recommendedName>
        <fullName evidence="3">K Homology domain-containing protein</fullName>
    </recommendedName>
</protein>
<dbReference type="CDD" id="cd00105">
    <property type="entry name" value="KH-I"/>
    <property type="match status" value="1"/>
</dbReference>
<evidence type="ECO:0000259" key="3">
    <source>
        <dbReference type="SMART" id="SM00322"/>
    </source>
</evidence>
<evidence type="ECO:0000256" key="2">
    <source>
        <dbReference type="SAM" id="MobiDB-lite"/>
    </source>
</evidence>
<dbReference type="InterPro" id="IPR036612">
    <property type="entry name" value="KH_dom_type_1_sf"/>
</dbReference>
<dbReference type="SMART" id="SM00322">
    <property type="entry name" value="KH"/>
    <property type="match status" value="1"/>
</dbReference>
<keyword evidence="5" id="KW-1185">Reference proteome</keyword>
<dbReference type="PANTHER" id="PTHR13360">
    <property type="entry name" value="ACTIVATING SIGNAL COINTEGRATOR 1 COMPLEX SUBUNIT 1"/>
    <property type="match status" value="1"/>
</dbReference>
<feature type="compositionally biased region" description="Polar residues" evidence="2">
    <location>
        <begin position="1"/>
        <end position="12"/>
    </location>
</feature>
<dbReference type="PROSITE" id="PS50084">
    <property type="entry name" value="KH_TYPE_1"/>
    <property type="match status" value="1"/>
</dbReference>
<dbReference type="STRING" id="4829.A0A168P4C0"/>
<dbReference type="Proteomes" id="UP000078561">
    <property type="component" value="Unassembled WGS sequence"/>
</dbReference>
<dbReference type="GO" id="GO:0003723">
    <property type="term" value="F:RNA binding"/>
    <property type="evidence" value="ECO:0007669"/>
    <property type="project" value="UniProtKB-UniRule"/>
</dbReference>
<dbReference type="Pfam" id="PF10469">
    <property type="entry name" value="AKAP7_NLS"/>
    <property type="match status" value="1"/>
</dbReference>
<dbReference type="InterPro" id="IPR019510">
    <property type="entry name" value="AKAP7-like_phosphoesterase"/>
</dbReference>
<dbReference type="Gene3D" id="3.90.1140.10">
    <property type="entry name" value="Cyclic phosphodiesterase"/>
    <property type="match status" value="1"/>
</dbReference>
<dbReference type="OMA" id="CLAHFQT"/>
<evidence type="ECO:0000313" key="4">
    <source>
        <dbReference type="EMBL" id="SAM01747.1"/>
    </source>
</evidence>
<feature type="region of interest" description="Disordered" evidence="2">
    <location>
        <begin position="1"/>
        <end position="24"/>
    </location>
</feature>
<dbReference type="InterPro" id="IPR004088">
    <property type="entry name" value="KH_dom_type_1"/>
</dbReference>
<dbReference type="InterPro" id="IPR009097">
    <property type="entry name" value="Cyclic_Pdiesterase"/>
</dbReference>
<feature type="domain" description="K Homology" evidence="3">
    <location>
        <begin position="70"/>
        <end position="135"/>
    </location>
</feature>
<dbReference type="AlphaFoldDB" id="A0A168P4C0"/>
<name>A0A168P4C0_ABSGL</name>
<dbReference type="SUPFAM" id="SSF54791">
    <property type="entry name" value="Eukaryotic type KH-domain (KH-domain type I)"/>
    <property type="match status" value="1"/>
</dbReference>
<accession>A0A168P4C0</accession>
<dbReference type="GO" id="GO:0006307">
    <property type="term" value="P:DNA alkylation repair"/>
    <property type="evidence" value="ECO:0007669"/>
    <property type="project" value="InterPro"/>
</dbReference>
<dbReference type="OrthoDB" id="277832at2759"/>
<dbReference type="GO" id="GO:0006355">
    <property type="term" value="P:regulation of DNA-templated transcription"/>
    <property type="evidence" value="ECO:0007669"/>
    <property type="project" value="TreeGrafter"/>
</dbReference>
<dbReference type="InParanoid" id="A0A168P4C0"/>
<dbReference type="GO" id="GO:0005634">
    <property type="term" value="C:nucleus"/>
    <property type="evidence" value="ECO:0007669"/>
    <property type="project" value="TreeGrafter"/>
</dbReference>
<dbReference type="SUPFAM" id="SSF55144">
    <property type="entry name" value="LigT-like"/>
    <property type="match status" value="1"/>
</dbReference>
<dbReference type="InterPro" id="IPR004087">
    <property type="entry name" value="KH_dom"/>
</dbReference>
<dbReference type="Gene3D" id="3.30.1370.10">
    <property type="entry name" value="K Homology domain, type 1"/>
    <property type="match status" value="1"/>
</dbReference>
<dbReference type="EMBL" id="LT553587">
    <property type="protein sequence ID" value="SAM01747.1"/>
    <property type="molecule type" value="Genomic_DNA"/>
</dbReference>
<gene>
    <name evidence="4" type="primary">ABSGL_07496.1 scaffold 8890</name>
</gene>
<reference evidence="4" key="1">
    <citation type="submission" date="2016-04" db="EMBL/GenBank/DDBJ databases">
        <authorList>
            <person name="Evans L.H."/>
            <person name="Alamgir A."/>
            <person name="Owens N."/>
            <person name="Weber N.D."/>
            <person name="Virtaneva K."/>
            <person name="Barbian K."/>
            <person name="Babar A."/>
            <person name="Rosenke K."/>
        </authorList>
    </citation>
    <scope>NUCLEOTIDE SEQUENCE [LARGE SCALE GENOMIC DNA]</scope>
    <source>
        <strain evidence="4">CBS 101.48</strain>
    </source>
</reference>
<dbReference type="Pfam" id="PF00013">
    <property type="entry name" value="KH_1"/>
    <property type="match status" value="1"/>
</dbReference>
<proteinExistence type="predicted"/>
<evidence type="ECO:0000313" key="5">
    <source>
        <dbReference type="Proteomes" id="UP000078561"/>
    </source>
</evidence>
<sequence>MNTGKDISSGSSNDKRRHAPAMDGITLVKVQDRQYRVPSASLMASSLDRPSAPIKDDASVDTASTIYTEEIVTYYHPVHRTYHGLLIGKGGSTLKRMKLETGSRIDIMNGKDSVMIKGTQDKVDHAIKVIDDFLRQAFDRAKPTHFLSFPTTSTFATRKLADFHKSILSSTFHCPGLESDMMIPSGKLHITLGIFKLLSQTDIEETVAFLKDEMPGLISDIMGDQEQVLSIRLKRLAVMQDNPKKSQVLYIQAQDETKNKILDRLCEAIRAKMIDAGYMQKEDRPLKIHITLIKTKPKKLENGEDERPTFDAQPILKTHGDLDLGVIHLDKLHLMKMTPTGPGGLYISEGSISI</sequence>